<organism evidence="10 11">
    <name type="scientific">Thalassococcus lentus</name>
    <dbReference type="NCBI Taxonomy" id="1210524"/>
    <lineage>
        <taxon>Bacteria</taxon>
        <taxon>Pseudomonadati</taxon>
        <taxon>Pseudomonadota</taxon>
        <taxon>Alphaproteobacteria</taxon>
        <taxon>Rhodobacterales</taxon>
        <taxon>Roseobacteraceae</taxon>
        <taxon>Thalassococcus</taxon>
    </lineage>
</organism>
<dbReference type="InterPro" id="IPR036890">
    <property type="entry name" value="HATPase_C_sf"/>
</dbReference>
<dbReference type="Pfam" id="PF00512">
    <property type="entry name" value="HisKA"/>
    <property type="match status" value="1"/>
</dbReference>
<keyword evidence="10" id="KW-0067">ATP-binding</keyword>
<dbReference type="SUPFAM" id="SSF52172">
    <property type="entry name" value="CheY-like"/>
    <property type="match status" value="1"/>
</dbReference>
<reference evidence="10 11" key="1">
    <citation type="submission" date="2023-01" db="EMBL/GenBank/DDBJ databases">
        <title>Thalassococcus onchidii sp. nov., isolated from a marine invertebrate from the South China Sea.</title>
        <authorList>
            <person name="Xu S."/>
            <person name="Liu Z."/>
            <person name="Xu Y."/>
        </authorList>
    </citation>
    <scope>NUCLEOTIDE SEQUENCE [LARGE SCALE GENOMIC DNA]</scope>
    <source>
        <strain evidence="10 11">KCTC 32084</strain>
    </source>
</reference>
<accession>A0ABT4XS03</accession>
<keyword evidence="6" id="KW-0175">Coiled coil</keyword>
<dbReference type="InterPro" id="IPR001789">
    <property type="entry name" value="Sig_transdc_resp-reg_receiver"/>
</dbReference>
<dbReference type="InterPro" id="IPR003661">
    <property type="entry name" value="HisK_dim/P_dom"/>
</dbReference>
<dbReference type="SUPFAM" id="SSF47384">
    <property type="entry name" value="Homodimeric domain of signal transducing histidine kinase"/>
    <property type="match status" value="1"/>
</dbReference>
<dbReference type="SMART" id="SM00448">
    <property type="entry name" value="REC"/>
    <property type="match status" value="1"/>
</dbReference>
<dbReference type="Gene3D" id="3.40.50.2300">
    <property type="match status" value="1"/>
</dbReference>
<dbReference type="Gene3D" id="3.30.565.10">
    <property type="entry name" value="Histidine kinase-like ATPase, C-terminal domain"/>
    <property type="match status" value="1"/>
</dbReference>
<evidence type="ECO:0000256" key="2">
    <source>
        <dbReference type="ARBA" id="ARBA00012438"/>
    </source>
</evidence>
<evidence type="ECO:0000256" key="3">
    <source>
        <dbReference type="ARBA" id="ARBA00022553"/>
    </source>
</evidence>
<keyword evidence="10" id="KW-0547">Nucleotide-binding</keyword>
<keyword evidence="4" id="KW-0902">Two-component regulatory system</keyword>
<dbReference type="Pfam" id="PF00072">
    <property type="entry name" value="Response_reg"/>
    <property type="match status" value="1"/>
</dbReference>
<keyword evidence="3 5" id="KW-0597">Phosphoprotein</keyword>
<sequence length="617" mass="68203">MIGLTSLRCRTLIFLFTLFCLILGATAFVFVPRKIENSVAQAMATVEPVIEVTVEGLVPMLVGGELANVYDQLDLIRERLPIIQEIVLTDDLGRSLYPLFEPAEMPSGKRIEIQTYQIGGKNARLGTIQLALDLNVIADPIIQEATNQLLLIFGVMLFVTFITYFLAERELLTPIQRLTSMMDATALGIDDSEVARPKMHSYELETLADSFERARWELRASAEQLKTARDEAEKANKAKTDFLANMSHELRTPLSGVLGITEVLVSENHDPRTKELLSSVHGAGERLLHHLNQILDLTRIETGEMRYFGESFSVSGLVHEITGLFKQTAKAKGIYLKHDSTVDVETVTTDKEKLAQVLTNLVNNAIKFTETGGVTISTALESRDGRTGLIVSVTDTGIGISDDHLETIFEKFNQGDSSTTRRYGGSGLGLTICQSLVTFLDGEISAKSGAQGGTTMSVWLPVKLQAKPTKTRKDRAAPTQLEEAFKQLKILVVDDEPINRLHAEKLLEKHGLTDVTLVEDGHQAVRRATADKYDVILMDCHMPNLDGLEATELIRKQEQTLRNTPAYIIGFTANIMPGVKENCLDVGMNDMMTKPLSIKKLHAALTRFSDHQNVKAS</sequence>
<dbReference type="InterPro" id="IPR036097">
    <property type="entry name" value="HisK_dim/P_sf"/>
</dbReference>
<feature type="domain" description="Histidine kinase" evidence="8">
    <location>
        <begin position="245"/>
        <end position="464"/>
    </location>
</feature>
<dbReference type="PANTHER" id="PTHR45339">
    <property type="entry name" value="HYBRID SIGNAL TRANSDUCTION HISTIDINE KINASE J"/>
    <property type="match status" value="1"/>
</dbReference>
<evidence type="ECO:0000259" key="9">
    <source>
        <dbReference type="PROSITE" id="PS50110"/>
    </source>
</evidence>
<evidence type="ECO:0000256" key="6">
    <source>
        <dbReference type="SAM" id="Coils"/>
    </source>
</evidence>
<dbReference type="InterPro" id="IPR011006">
    <property type="entry name" value="CheY-like_superfamily"/>
</dbReference>
<evidence type="ECO:0000259" key="8">
    <source>
        <dbReference type="PROSITE" id="PS50109"/>
    </source>
</evidence>
<gene>
    <name evidence="10" type="ORF">PFY00_08360</name>
</gene>
<dbReference type="PROSITE" id="PS50109">
    <property type="entry name" value="HIS_KIN"/>
    <property type="match status" value="1"/>
</dbReference>
<feature type="coiled-coil region" evidence="6">
    <location>
        <begin position="211"/>
        <end position="245"/>
    </location>
</feature>
<dbReference type="SMART" id="SM00388">
    <property type="entry name" value="HisKA"/>
    <property type="match status" value="1"/>
</dbReference>
<dbReference type="PROSITE" id="PS50110">
    <property type="entry name" value="RESPONSE_REGULATORY"/>
    <property type="match status" value="1"/>
</dbReference>
<dbReference type="SUPFAM" id="SSF55874">
    <property type="entry name" value="ATPase domain of HSP90 chaperone/DNA topoisomerase II/histidine kinase"/>
    <property type="match status" value="1"/>
</dbReference>
<dbReference type="Gene3D" id="6.10.340.10">
    <property type="match status" value="1"/>
</dbReference>
<dbReference type="CDD" id="cd00082">
    <property type="entry name" value="HisKA"/>
    <property type="match status" value="1"/>
</dbReference>
<dbReference type="PRINTS" id="PR00344">
    <property type="entry name" value="BCTRLSENSOR"/>
</dbReference>
<dbReference type="GO" id="GO:0005524">
    <property type="term" value="F:ATP binding"/>
    <property type="evidence" value="ECO:0007669"/>
    <property type="project" value="UniProtKB-KW"/>
</dbReference>
<dbReference type="CDD" id="cd17546">
    <property type="entry name" value="REC_hyHK_CKI1_RcsC-like"/>
    <property type="match status" value="1"/>
</dbReference>
<keyword evidence="7" id="KW-0812">Transmembrane</keyword>
<dbReference type="InterPro" id="IPR005467">
    <property type="entry name" value="His_kinase_dom"/>
</dbReference>
<evidence type="ECO:0000313" key="11">
    <source>
        <dbReference type="Proteomes" id="UP001210720"/>
    </source>
</evidence>
<dbReference type="Gene3D" id="1.10.287.130">
    <property type="match status" value="1"/>
</dbReference>
<evidence type="ECO:0000256" key="1">
    <source>
        <dbReference type="ARBA" id="ARBA00000085"/>
    </source>
</evidence>
<comment type="catalytic activity">
    <reaction evidence="1">
        <text>ATP + protein L-histidine = ADP + protein N-phospho-L-histidine.</text>
        <dbReference type="EC" id="2.7.13.3"/>
    </reaction>
</comment>
<evidence type="ECO:0000256" key="5">
    <source>
        <dbReference type="PROSITE-ProRule" id="PRU00169"/>
    </source>
</evidence>
<dbReference type="EMBL" id="JAQIOY010000002">
    <property type="protein sequence ID" value="MDA7424734.1"/>
    <property type="molecule type" value="Genomic_DNA"/>
</dbReference>
<evidence type="ECO:0000256" key="7">
    <source>
        <dbReference type="SAM" id="Phobius"/>
    </source>
</evidence>
<dbReference type="Pfam" id="PF02518">
    <property type="entry name" value="HATPase_c"/>
    <property type="match status" value="1"/>
</dbReference>
<proteinExistence type="predicted"/>
<evidence type="ECO:0000256" key="4">
    <source>
        <dbReference type="ARBA" id="ARBA00023012"/>
    </source>
</evidence>
<dbReference type="Proteomes" id="UP001210720">
    <property type="component" value="Unassembled WGS sequence"/>
</dbReference>
<feature type="transmembrane region" description="Helical" evidence="7">
    <location>
        <begin position="149"/>
        <end position="167"/>
    </location>
</feature>
<protein>
    <recommendedName>
        <fullName evidence="2">histidine kinase</fullName>
        <ecNumber evidence="2">2.7.13.3</ecNumber>
    </recommendedName>
</protein>
<dbReference type="SMART" id="SM00387">
    <property type="entry name" value="HATPase_c"/>
    <property type="match status" value="1"/>
</dbReference>
<feature type="modified residue" description="4-aspartylphosphate" evidence="5">
    <location>
        <position position="539"/>
    </location>
</feature>
<keyword evidence="11" id="KW-1185">Reference proteome</keyword>
<keyword evidence="7" id="KW-1133">Transmembrane helix</keyword>
<dbReference type="EC" id="2.7.13.3" evidence="2"/>
<dbReference type="InterPro" id="IPR003594">
    <property type="entry name" value="HATPase_dom"/>
</dbReference>
<keyword evidence="7" id="KW-0472">Membrane</keyword>
<feature type="domain" description="Response regulatory" evidence="9">
    <location>
        <begin position="489"/>
        <end position="609"/>
    </location>
</feature>
<comment type="caution">
    <text evidence="10">The sequence shown here is derived from an EMBL/GenBank/DDBJ whole genome shotgun (WGS) entry which is preliminary data.</text>
</comment>
<dbReference type="InterPro" id="IPR004358">
    <property type="entry name" value="Sig_transdc_His_kin-like_C"/>
</dbReference>
<name>A0ABT4XS03_9RHOB</name>
<dbReference type="RefSeq" id="WP_271432078.1">
    <property type="nucleotide sequence ID" value="NZ_JAQIOY010000002.1"/>
</dbReference>
<dbReference type="PANTHER" id="PTHR45339:SF1">
    <property type="entry name" value="HYBRID SIGNAL TRANSDUCTION HISTIDINE KINASE J"/>
    <property type="match status" value="1"/>
</dbReference>
<dbReference type="CDD" id="cd16922">
    <property type="entry name" value="HATPase_EvgS-ArcB-TorS-like"/>
    <property type="match status" value="1"/>
</dbReference>
<evidence type="ECO:0000313" key="10">
    <source>
        <dbReference type="EMBL" id="MDA7424734.1"/>
    </source>
</evidence>